<evidence type="ECO:0000313" key="1">
    <source>
        <dbReference type="EMBL" id="CAL1391115.1"/>
    </source>
</evidence>
<protein>
    <submittedName>
        <fullName evidence="1">Uncharacterized protein</fullName>
    </submittedName>
</protein>
<accession>A0AAV2F0M4</accession>
<sequence>MCCSLSLLRCKLGHHHSWFGSSLLLSPPHFGCTPPHSTLPWALQEVELTAYSPCRAAGSPSLRSLQIPAGQSSPAYVPLPS</sequence>
<gene>
    <name evidence="1" type="ORF">LTRI10_LOCUS31860</name>
</gene>
<organism evidence="1 2">
    <name type="scientific">Linum trigynum</name>
    <dbReference type="NCBI Taxonomy" id="586398"/>
    <lineage>
        <taxon>Eukaryota</taxon>
        <taxon>Viridiplantae</taxon>
        <taxon>Streptophyta</taxon>
        <taxon>Embryophyta</taxon>
        <taxon>Tracheophyta</taxon>
        <taxon>Spermatophyta</taxon>
        <taxon>Magnoliopsida</taxon>
        <taxon>eudicotyledons</taxon>
        <taxon>Gunneridae</taxon>
        <taxon>Pentapetalae</taxon>
        <taxon>rosids</taxon>
        <taxon>fabids</taxon>
        <taxon>Malpighiales</taxon>
        <taxon>Linaceae</taxon>
        <taxon>Linum</taxon>
    </lineage>
</organism>
<dbReference type="EMBL" id="OZ034818">
    <property type="protein sequence ID" value="CAL1391115.1"/>
    <property type="molecule type" value="Genomic_DNA"/>
</dbReference>
<evidence type="ECO:0000313" key="2">
    <source>
        <dbReference type="Proteomes" id="UP001497516"/>
    </source>
</evidence>
<keyword evidence="2" id="KW-1185">Reference proteome</keyword>
<dbReference type="AlphaFoldDB" id="A0AAV2F0M4"/>
<name>A0AAV2F0M4_9ROSI</name>
<proteinExistence type="predicted"/>
<reference evidence="1 2" key="1">
    <citation type="submission" date="2024-04" db="EMBL/GenBank/DDBJ databases">
        <authorList>
            <person name="Fracassetti M."/>
        </authorList>
    </citation>
    <scope>NUCLEOTIDE SEQUENCE [LARGE SCALE GENOMIC DNA]</scope>
</reference>
<dbReference type="Proteomes" id="UP001497516">
    <property type="component" value="Chromosome 5"/>
</dbReference>